<evidence type="ECO:0000256" key="6">
    <source>
        <dbReference type="ARBA" id="ARBA00022722"/>
    </source>
</evidence>
<evidence type="ECO:0000256" key="3">
    <source>
        <dbReference type="ARBA" id="ARBA00004065"/>
    </source>
</evidence>
<keyword evidence="5" id="KW-0963">Cytoplasm</keyword>
<feature type="binding site" evidence="10">
    <location>
        <position position="125"/>
    </location>
    <ligand>
        <name>a divalent metal cation</name>
        <dbReference type="ChEBI" id="CHEBI:60240"/>
    </ligand>
</feature>
<evidence type="ECO:0000313" key="14">
    <source>
        <dbReference type="Proteomes" id="UP000751518"/>
    </source>
</evidence>
<dbReference type="PROSITE" id="PS51975">
    <property type="entry name" value="RNASE_H_2"/>
    <property type="match status" value="1"/>
</dbReference>
<keyword evidence="7 10" id="KW-0479">Metal-binding</keyword>
<evidence type="ECO:0000256" key="5">
    <source>
        <dbReference type="ARBA" id="ARBA00022490"/>
    </source>
</evidence>
<comment type="subcellular location">
    <subcellularLocation>
        <location evidence="4">Cytoplasm</location>
    </subcellularLocation>
</comment>
<gene>
    <name evidence="13" type="ORF">KC614_01600</name>
</gene>
<comment type="cofactor">
    <cofactor evidence="10">
        <name>Mn(2+)</name>
        <dbReference type="ChEBI" id="CHEBI:29035"/>
    </cofactor>
    <cofactor evidence="10">
        <name>Mg(2+)</name>
        <dbReference type="ChEBI" id="CHEBI:18420"/>
    </cofactor>
    <text evidence="10">Manganese or magnesium. Binds 1 divalent metal ion per monomer in the absence of substrate. May bind a second metal ion after substrate binding.</text>
</comment>
<evidence type="ECO:0000259" key="12">
    <source>
        <dbReference type="PROSITE" id="PS51975"/>
    </source>
</evidence>
<organism evidence="13 14">
    <name type="scientific">candidate division WWE3 bacterium</name>
    <dbReference type="NCBI Taxonomy" id="2053526"/>
    <lineage>
        <taxon>Bacteria</taxon>
        <taxon>Katanobacteria</taxon>
    </lineage>
</organism>
<protein>
    <recommendedName>
        <fullName evidence="11">Ribonuclease</fullName>
        <ecNumber evidence="11">3.1.26.4</ecNumber>
    </recommendedName>
</protein>
<dbReference type="GO" id="GO:0046872">
    <property type="term" value="F:metal ion binding"/>
    <property type="evidence" value="ECO:0007669"/>
    <property type="project" value="UniProtKB-KW"/>
</dbReference>
<dbReference type="EC" id="3.1.26.4" evidence="11"/>
<comment type="caution">
    <text evidence="13">The sequence shown here is derived from an EMBL/GenBank/DDBJ whole genome shotgun (WGS) entry which is preliminary data.</text>
</comment>
<feature type="domain" description="RNase H type-2" evidence="12">
    <location>
        <begin position="21"/>
        <end position="152"/>
    </location>
</feature>
<comment type="catalytic activity">
    <reaction evidence="1 10 11">
        <text>Endonucleolytic cleavage to 5'-phosphomonoester.</text>
        <dbReference type="EC" id="3.1.26.4"/>
    </reaction>
</comment>
<evidence type="ECO:0000256" key="10">
    <source>
        <dbReference type="PROSITE-ProRule" id="PRU01319"/>
    </source>
</evidence>
<reference evidence="13" key="2">
    <citation type="journal article" date="2021" name="Microbiome">
        <title>Successional dynamics and alternative stable states in a saline activated sludge microbial community over 9 years.</title>
        <authorList>
            <person name="Wang Y."/>
            <person name="Ye J."/>
            <person name="Ju F."/>
            <person name="Liu L."/>
            <person name="Boyd J.A."/>
            <person name="Deng Y."/>
            <person name="Parks D.H."/>
            <person name="Jiang X."/>
            <person name="Yin X."/>
            <person name="Woodcroft B.J."/>
            <person name="Tyson G.W."/>
            <person name="Hugenholtz P."/>
            <person name="Polz M.F."/>
            <person name="Zhang T."/>
        </authorList>
    </citation>
    <scope>NUCLEOTIDE SEQUENCE</scope>
    <source>
        <strain evidence="13">HKST-UBA03</strain>
    </source>
</reference>
<dbReference type="GO" id="GO:0005737">
    <property type="term" value="C:cytoplasm"/>
    <property type="evidence" value="ECO:0007669"/>
    <property type="project" value="UniProtKB-SubCell"/>
</dbReference>
<dbReference type="GO" id="GO:0032299">
    <property type="term" value="C:ribonuclease H2 complex"/>
    <property type="evidence" value="ECO:0007669"/>
    <property type="project" value="TreeGrafter"/>
</dbReference>
<dbReference type="PANTHER" id="PTHR10954:SF18">
    <property type="entry name" value="RIBONUCLEASE HII"/>
    <property type="match status" value="1"/>
</dbReference>
<sequence length="152" mass="16521">MLRDTPPNLEHESELFKQGFDYVVGMDEVGRGCLAGPVVVGATILPKEFKGFVCDVPINDSKKLTNNKRRRVNEAITDQAVTATGHATASEIDTYGITWATHTAALRALEELEGICAESTFVLTDNRLLSKELGFPFAYDSILKGDSSSIAI</sequence>
<comment type="cofactor">
    <cofactor evidence="2">
        <name>Mg(2+)</name>
        <dbReference type="ChEBI" id="CHEBI:18420"/>
    </cofactor>
</comment>
<feature type="binding site" evidence="10">
    <location>
        <position position="28"/>
    </location>
    <ligand>
        <name>a divalent metal cation</name>
        <dbReference type="ChEBI" id="CHEBI:60240"/>
    </ligand>
</feature>
<keyword evidence="8 10" id="KW-0255">Endonuclease</keyword>
<evidence type="ECO:0000256" key="7">
    <source>
        <dbReference type="ARBA" id="ARBA00022723"/>
    </source>
</evidence>
<dbReference type="InterPro" id="IPR012337">
    <property type="entry name" value="RNaseH-like_sf"/>
</dbReference>
<evidence type="ECO:0000256" key="4">
    <source>
        <dbReference type="ARBA" id="ARBA00004496"/>
    </source>
</evidence>
<dbReference type="InterPro" id="IPR001352">
    <property type="entry name" value="RNase_HII/HIII"/>
</dbReference>
<proteinExistence type="inferred from homology"/>
<dbReference type="Gene3D" id="3.30.420.10">
    <property type="entry name" value="Ribonuclease H-like superfamily/Ribonuclease H"/>
    <property type="match status" value="1"/>
</dbReference>
<comment type="function">
    <text evidence="3 11">Endonuclease that specifically degrades the RNA of RNA-DNA hybrids.</text>
</comment>
<keyword evidence="9 10" id="KW-0378">Hydrolase</keyword>
<dbReference type="Pfam" id="PF01351">
    <property type="entry name" value="RNase_HII"/>
    <property type="match status" value="1"/>
</dbReference>
<evidence type="ECO:0000256" key="11">
    <source>
        <dbReference type="RuleBase" id="RU003515"/>
    </source>
</evidence>
<dbReference type="GO" id="GO:0043137">
    <property type="term" value="P:DNA replication, removal of RNA primer"/>
    <property type="evidence" value="ECO:0007669"/>
    <property type="project" value="TreeGrafter"/>
</dbReference>
<evidence type="ECO:0000256" key="9">
    <source>
        <dbReference type="ARBA" id="ARBA00022801"/>
    </source>
</evidence>
<reference evidence="13" key="1">
    <citation type="submission" date="2020-04" db="EMBL/GenBank/DDBJ databases">
        <authorList>
            <person name="Zhang T."/>
        </authorList>
    </citation>
    <scope>NUCLEOTIDE SEQUENCE</scope>
    <source>
        <strain evidence="13">HKST-UBA03</strain>
    </source>
</reference>
<feature type="non-terminal residue" evidence="13">
    <location>
        <position position="152"/>
    </location>
</feature>
<name>A0A955LJZ7_UNCKA</name>
<dbReference type="Proteomes" id="UP000751518">
    <property type="component" value="Unassembled WGS sequence"/>
</dbReference>
<accession>A0A955LJZ7</accession>
<dbReference type="GO" id="GO:0006298">
    <property type="term" value="P:mismatch repair"/>
    <property type="evidence" value="ECO:0007669"/>
    <property type="project" value="TreeGrafter"/>
</dbReference>
<dbReference type="PANTHER" id="PTHR10954">
    <property type="entry name" value="RIBONUCLEASE H2 SUBUNIT A"/>
    <property type="match status" value="1"/>
</dbReference>
<keyword evidence="6 10" id="KW-0540">Nuclease</keyword>
<dbReference type="InterPro" id="IPR036397">
    <property type="entry name" value="RNaseH_sf"/>
</dbReference>
<feature type="binding site" evidence="10">
    <location>
        <position position="27"/>
    </location>
    <ligand>
        <name>a divalent metal cation</name>
        <dbReference type="ChEBI" id="CHEBI:60240"/>
    </ligand>
</feature>
<dbReference type="AlphaFoldDB" id="A0A955LJZ7"/>
<dbReference type="InterPro" id="IPR024567">
    <property type="entry name" value="RNase_HII/HIII_dom"/>
</dbReference>
<comment type="similarity">
    <text evidence="11">Belongs to the RNase HII family.</text>
</comment>
<dbReference type="EMBL" id="JAGQKZ010000009">
    <property type="protein sequence ID" value="MCA9391883.1"/>
    <property type="molecule type" value="Genomic_DNA"/>
</dbReference>
<dbReference type="GO" id="GO:0004523">
    <property type="term" value="F:RNA-DNA hybrid ribonuclease activity"/>
    <property type="evidence" value="ECO:0007669"/>
    <property type="project" value="UniProtKB-UniRule"/>
</dbReference>
<evidence type="ECO:0000313" key="13">
    <source>
        <dbReference type="EMBL" id="MCA9391883.1"/>
    </source>
</evidence>
<dbReference type="SUPFAM" id="SSF53098">
    <property type="entry name" value="Ribonuclease H-like"/>
    <property type="match status" value="1"/>
</dbReference>
<evidence type="ECO:0000256" key="1">
    <source>
        <dbReference type="ARBA" id="ARBA00000077"/>
    </source>
</evidence>
<evidence type="ECO:0000256" key="2">
    <source>
        <dbReference type="ARBA" id="ARBA00001946"/>
    </source>
</evidence>
<evidence type="ECO:0000256" key="8">
    <source>
        <dbReference type="ARBA" id="ARBA00022759"/>
    </source>
</evidence>
<dbReference type="GO" id="GO:0003723">
    <property type="term" value="F:RNA binding"/>
    <property type="evidence" value="ECO:0007669"/>
    <property type="project" value="UniProtKB-UniRule"/>
</dbReference>